<sequence length="363" mass="42588">MLFCLMKFLLGDQIYYEWLSDGVLPSEMQNHTIIIKSIEYPPLLIDPFEQYDQWMEKYYNLEKIHFDDQSKHDVVMSIQQSFLFASKIYIKNCNTLDSLLYPLAQWKVTSQESNFNDDSNLIIYCGRRLYCNPSFHFYFDTTCDSLDKVSSSLSLLTTSINCQYSVETLLDDLRQQILPPIDSFLKSNAISDEFEGDRVILTSVALERKYLLGRIVDQANEILDAIESYYDYYFPYAQHDALLYSVLQRINLLASKTYYFSIDIIYPLFDQFIPLNEKKPPEDKTTYLPRIGIPSDLIWFDIVSLSNLFSQDDFLHHLLESILKNNPQFSQIDILLISRLLCPEHFINALSQYTIEQFDLNTI</sequence>
<accession>A0A819SQ61</accession>
<feature type="domain" description="Dynein heavy chain ATP-binding dynein motor region" evidence="1">
    <location>
        <begin position="28"/>
        <end position="177"/>
    </location>
</feature>
<gene>
    <name evidence="2" type="ORF">OKA104_LOCUS33826</name>
</gene>
<dbReference type="PANTHER" id="PTHR46961">
    <property type="entry name" value="DYNEIN HEAVY CHAIN 1, AXONEMAL-LIKE PROTEIN"/>
    <property type="match status" value="1"/>
</dbReference>
<protein>
    <recommendedName>
        <fullName evidence="1">Dynein heavy chain ATP-binding dynein motor region domain-containing protein</fullName>
    </recommendedName>
</protein>
<dbReference type="Proteomes" id="UP000663881">
    <property type="component" value="Unassembled WGS sequence"/>
</dbReference>
<dbReference type="EMBL" id="CAJOAY010004403">
    <property type="protein sequence ID" value="CAF4068508.1"/>
    <property type="molecule type" value="Genomic_DNA"/>
</dbReference>
<dbReference type="InterPro" id="IPR027417">
    <property type="entry name" value="P-loop_NTPase"/>
</dbReference>
<dbReference type="AlphaFoldDB" id="A0A819SQ61"/>
<dbReference type="GO" id="GO:0030286">
    <property type="term" value="C:dynein complex"/>
    <property type="evidence" value="ECO:0007669"/>
    <property type="project" value="InterPro"/>
</dbReference>
<dbReference type="InterPro" id="IPR035706">
    <property type="entry name" value="AAA_9"/>
</dbReference>
<evidence type="ECO:0000259" key="1">
    <source>
        <dbReference type="Pfam" id="PF12781"/>
    </source>
</evidence>
<dbReference type="Gene3D" id="3.40.50.300">
    <property type="entry name" value="P-loop containing nucleotide triphosphate hydrolases"/>
    <property type="match status" value="1"/>
</dbReference>
<evidence type="ECO:0000313" key="2">
    <source>
        <dbReference type="EMBL" id="CAF4068508.1"/>
    </source>
</evidence>
<organism evidence="2 3">
    <name type="scientific">Adineta steineri</name>
    <dbReference type="NCBI Taxonomy" id="433720"/>
    <lineage>
        <taxon>Eukaryota</taxon>
        <taxon>Metazoa</taxon>
        <taxon>Spiralia</taxon>
        <taxon>Gnathifera</taxon>
        <taxon>Rotifera</taxon>
        <taxon>Eurotatoria</taxon>
        <taxon>Bdelloidea</taxon>
        <taxon>Adinetida</taxon>
        <taxon>Adinetidae</taxon>
        <taxon>Adineta</taxon>
    </lineage>
</organism>
<reference evidence="2" key="1">
    <citation type="submission" date="2021-02" db="EMBL/GenBank/DDBJ databases">
        <authorList>
            <person name="Nowell W R."/>
        </authorList>
    </citation>
    <scope>NUCLEOTIDE SEQUENCE</scope>
</reference>
<name>A0A819SQ61_9BILA</name>
<dbReference type="GO" id="GO:0051959">
    <property type="term" value="F:dynein light intermediate chain binding"/>
    <property type="evidence" value="ECO:0007669"/>
    <property type="project" value="InterPro"/>
</dbReference>
<dbReference type="GO" id="GO:0045505">
    <property type="term" value="F:dynein intermediate chain binding"/>
    <property type="evidence" value="ECO:0007669"/>
    <property type="project" value="InterPro"/>
</dbReference>
<proteinExistence type="predicted"/>
<dbReference type="InterPro" id="IPR026983">
    <property type="entry name" value="DHC"/>
</dbReference>
<evidence type="ECO:0000313" key="3">
    <source>
        <dbReference type="Proteomes" id="UP000663881"/>
    </source>
</evidence>
<dbReference type="GO" id="GO:0007018">
    <property type="term" value="P:microtubule-based movement"/>
    <property type="evidence" value="ECO:0007669"/>
    <property type="project" value="InterPro"/>
</dbReference>
<comment type="caution">
    <text evidence="2">The sequence shown here is derived from an EMBL/GenBank/DDBJ whole genome shotgun (WGS) entry which is preliminary data.</text>
</comment>
<dbReference type="PANTHER" id="PTHR46961:SF21">
    <property type="entry name" value="LOW QUALITY PROTEIN: DYNEIN BETA CHAIN, FLAGELLAR OUTER ARM-LIKE"/>
    <property type="match status" value="1"/>
</dbReference>
<dbReference type="Pfam" id="PF12781">
    <property type="entry name" value="AAA_9"/>
    <property type="match status" value="1"/>
</dbReference>